<evidence type="ECO:0000313" key="2">
    <source>
        <dbReference type="EMBL" id="QDU84774.1"/>
    </source>
</evidence>
<accession>A0A518CZX0</accession>
<feature type="domain" description="DUF4340" evidence="1">
    <location>
        <begin position="234"/>
        <end position="410"/>
    </location>
</feature>
<dbReference type="RefSeq" id="WP_145186918.1">
    <property type="nucleotide sequence ID" value="NZ_CP036290.1"/>
</dbReference>
<dbReference type="Pfam" id="PF14238">
    <property type="entry name" value="DUF4340"/>
    <property type="match status" value="1"/>
</dbReference>
<reference evidence="2 3" key="1">
    <citation type="submission" date="2019-02" db="EMBL/GenBank/DDBJ databases">
        <title>Deep-cultivation of Planctomycetes and their phenomic and genomic characterization uncovers novel biology.</title>
        <authorList>
            <person name="Wiegand S."/>
            <person name="Jogler M."/>
            <person name="Boedeker C."/>
            <person name="Pinto D."/>
            <person name="Vollmers J."/>
            <person name="Rivas-Marin E."/>
            <person name="Kohn T."/>
            <person name="Peeters S.H."/>
            <person name="Heuer A."/>
            <person name="Rast P."/>
            <person name="Oberbeckmann S."/>
            <person name="Bunk B."/>
            <person name="Jeske O."/>
            <person name="Meyerdierks A."/>
            <person name="Storesund J.E."/>
            <person name="Kallscheuer N."/>
            <person name="Luecker S."/>
            <person name="Lage O.M."/>
            <person name="Pohl T."/>
            <person name="Merkel B.J."/>
            <person name="Hornburger P."/>
            <person name="Mueller R.-W."/>
            <person name="Bruemmer F."/>
            <person name="Labrenz M."/>
            <person name="Spormann A.M."/>
            <person name="Op den Camp H."/>
            <person name="Overmann J."/>
            <person name="Amann R."/>
            <person name="Jetten M.S.M."/>
            <person name="Mascher T."/>
            <person name="Medema M.H."/>
            <person name="Devos D.P."/>
            <person name="Kaster A.-K."/>
            <person name="Ovreas L."/>
            <person name="Rohde M."/>
            <person name="Galperin M.Y."/>
            <person name="Jogler C."/>
        </authorList>
    </citation>
    <scope>NUCLEOTIDE SEQUENCE [LARGE SCALE GENOMIC DNA]</scope>
    <source>
        <strain evidence="2 3">Pla163</strain>
    </source>
</reference>
<dbReference type="Proteomes" id="UP000319342">
    <property type="component" value="Chromosome"/>
</dbReference>
<gene>
    <name evidence="2" type="ORF">Pla163_18880</name>
</gene>
<evidence type="ECO:0000259" key="1">
    <source>
        <dbReference type="Pfam" id="PF14238"/>
    </source>
</evidence>
<protein>
    <recommendedName>
        <fullName evidence="1">DUF4340 domain-containing protein</fullName>
    </recommendedName>
</protein>
<dbReference type="OrthoDB" id="240578at2"/>
<proteinExistence type="predicted"/>
<dbReference type="AlphaFoldDB" id="A0A518CZX0"/>
<dbReference type="InterPro" id="IPR025641">
    <property type="entry name" value="DUF4340"/>
</dbReference>
<name>A0A518CZX0_9BACT</name>
<keyword evidence="3" id="KW-1185">Reference proteome</keyword>
<dbReference type="EMBL" id="CP036290">
    <property type="protein sequence ID" value="QDU84774.1"/>
    <property type="molecule type" value="Genomic_DNA"/>
</dbReference>
<evidence type="ECO:0000313" key="3">
    <source>
        <dbReference type="Proteomes" id="UP000319342"/>
    </source>
</evidence>
<sequence length="608" mass="67308">MHNKKILLLVLAVGLLGFFVSRQMRTNSPLDELGIERIFEGFERRLVDELRIEQVHRGQFITFERGDDGLWRMTEPLERRAEQSTIADILARAVTTPGTPTPGLTREQAGLEPPLAVVQFVEASGTLDERRHRLELGAMDLDQANVHLFADGRILRAPRGLWDAIDRPVDSYREQRLLPDLDAKQVVGIRRHGTLPASIASQVPIEVADGVFSSFDAGGRLDLELEADLIEDRWLVSSPHKMQLDPAAMSIYLQSMLGMRAVRFVDRVPADLRETGLADPFVVLEFVQRGGAVHTLEIGLPGSASAGPAVERPFWFCRVDGDDSVLYEIEAERVRVFCQPFENLMDFGLLHTLRSRITRVEARGPSGAVEVVNDGGTWYVDVAGEPRRADGGLISDWLGDVDRMEFINVLDPAVFFELEITGTITVVTDEVEDRLTLGPRVDVAGVSVRAVRRGSDELWGIVARDLESMTERDPLALLSLRLVGAREADVARVEVSDAFGATRSWVRDPQSSLWGPAGADGLEDKEFARIVDRVLAPVAARWLDEATVGTMDWSTGTDVTIHFTDERTASYRLLESGASVFALWSGLAAELSTRVLFDGLAERLEAPR</sequence>
<organism evidence="2 3">
    <name type="scientific">Rohdeia mirabilis</name>
    <dbReference type="NCBI Taxonomy" id="2528008"/>
    <lineage>
        <taxon>Bacteria</taxon>
        <taxon>Pseudomonadati</taxon>
        <taxon>Planctomycetota</taxon>
        <taxon>Planctomycetia</taxon>
        <taxon>Planctomycetia incertae sedis</taxon>
        <taxon>Rohdeia</taxon>
    </lineage>
</organism>